<dbReference type="AlphaFoldDB" id="A0A6P2LV05"/>
<sequence length="172" mass="19677">MADTTATVIDLEGYAFWKNVAARLKSENNAMLVTPDVWDEGVIRVTDDDEVARKTDPVIINETRAEVHEWFTRVGFPMPQTWAEYRAGQKYIAELTDALDTVRVGYAHIPQNGVSFIKKQSPRMYEPLVLVLSEGWESVANWHKQQHTFAQIVFEYDESKELPDPAADKFSQ</sequence>
<dbReference type="EMBL" id="CABVPW010000015">
    <property type="protein sequence ID" value="VWB71009.1"/>
    <property type="molecule type" value="Genomic_DNA"/>
</dbReference>
<protein>
    <submittedName>
        <fullName evidence="1">Uncharacterized protein</fullName>
    </submittedName>
</protein>
<accession>A0A6P2LV05</accession>
<organism evidence="1 2">
    <name type="scientific">Burkholderia lata (strain ATCC 17760 / DSM 23089 / LMG 22485 / NCIMB 9086 / R18194 / 383)</name>
    <dbReference type="NCBI Taxonomy" id="482957"/>
    <lineage>
        <taxon>Bacteria</taxon>
        <taxon>Pseudomonadati</taxon>
        <taxon>Pseudomonadota</taxon>
        <taxon>Betaproteobacteria</taxon>
        <taxon>Burkholderiales</taxon>
        <taxon>Burkholderiaceae</taxon>
        <taxon>Burkholderia</taxon>
        <taxon>Burkholderia cepacia complex</taxon>
    </lineage>
</organism>
<dbReference type="RefSeq" id="WP_175032209.1">
    <property type="nucleotide sequence ID" value="NZ_CABVPW010000015.1"/>
</dbReference>
<gene>
    <name evidence="1" type="ORF">BLA23254_03316</name>
</gene>
<reference evidence="1 2" key="1">
    <citation type="submission" date="2019-09" db="EMBL/GenBank/DDBJ databases">
        <authorList>
            <person name="Depoorter E."/>
        </authorList>
    </citation>
    <scope>NUCLEOTIDE SEQUENCE [LARGE SCALE GENOMIC DNA]</scope>
    <source>
        <strain evidence="1">LMG 23254</strain>
    </source>
</reference>
<name>A0A6P2LV05_BURL3</name>
<dbReference type="Proteomes" id="UP000494218">
    <property type="component" value="Unassembled WGS sequence"/>
</dbReference>
<proteinExistence type="predicted"/>
<evidence type="ECO:0000313" key="2">
    <source>
        <dbReference type="Proteomes" id="UP000494218"/>
    </source>
</evidence>
<evidence type="ECO:0000313" key="1">
    <source>
        <dbReference type="EMBL" id="VWB71009.1"/>
    </source>
</evidence>